<reference evidence="7" key="1">
    <citation type="journal article" date="2021" name="Proc. Natl. Acad. Sci. U.S.A.">
        <title>Three genomes in the algal genus Volvox reveal the fate of a haploid sex-determining region after a transition to homothallism.</title>
        <authorList>
            <person name="Yamamoto K."/>
            <person name="Hamaji T."/>
            <person name="Kawai-Toyooka H."/>
            <person name="Matsuzaki R."/>
            <person name="Takahashi F."/>
            <person name="Nishimura Y."/>
            <person name="Kawachi M."/>
            <person name="Noguchi H."/>
            <person name="Minakuchi Y."/>
            <person name="Umen J.G."/>
            <person name="Toyoda A."/>
            <person name="Nozaki H."/>
        </authorList>
    </citation>
    <scope>NUCLEOTIDE SEQUENCE</scope>
    <source>
        <strain evidence="7">NIES-3780</strain>
    </source>
</reference>
<comment type="caution">
    <text evidence="7">The sequence shown here is derived from an EMBL/GenBank/DDBJ whole genome shotgun (WGS) entry which is preliminary data.</text>
</comment>
<evidence type="ECO:0000256" key="6">
    <source>
        <dbReference type="SAM" id="MobiDB-lite"/>
    </source>
</evidence>
<accession>A0A8J4BNQ8</accession>
<keyword evidence="4" id="KW-1133">Transmembrane helix</keyword>
<name>A0A8J4BNQ8_9CHLO</name>
<dbReference type="SUPFAM" id="SSF110111">
    <property type="entry name" value="Ctag/Cox11"/>
    <property type="match status" value="1"/>
</dbReference>
<protein>
    <submittedName>
        <fullName evidence="7">Uncharacterized protein</fullName>
    </submittedName>
</protein>
<sequence length="265" mass="30275">MAVQFGRARLLKKSSSAEWNHRMRKSKSKSGFRLAFDIYVSLPSCHPGRLNNAHYRHHIGSRHILHATSIQRPSGLRLYRDSQRPLCPPHCYVFFSHFMPPRAAAAREIRVWFNADVSERMPWDFRPTQEYVRVRPGQSTLVFFTAHNKSDKPVTGYSLYNVTPDKAAFYFNKIQCFCFEEQRLRGGETIDMPVFFYIDPEFATDWNCRNIDDITLSYMFHKVEEADENKDDDDGGQPTVVKLHSGPHPAAAVAAATPAPVAAPA</sequence>
<dbReference type="Proteomes" id="UP000747399">
    <property type="component" value="Unassembled WGS sequence"/>
</dbReference>
<dbReference type="PANTHER" id="PTHR21320">
    <property type="entry name" value="CYTOCHROME C OXIDASE ASSEMBLY PROTEIN COX11-RELATED"/>
    <property type="match status" value="1"/>
</dbReference>
<evidence type="ECO:0000256" key="1">
    <source>
        <dbReference type="ARBA" id="ARBA00004007"/>
    </source>
</evidence>
<dbReference type="Gene3D" id="2.60.370.10">
    <property type="entry name" value="Ctag/Cox11"/>
    <property type="match status" value="1"/>
</dbReference>
<dbReference type="FunFam" id="2.60.370.10:FF:000001">
    <property type="entry name" value="COX11 cytochrome c oxidase assembly homolog"/>
    <property type="match status" value="1"/>
</dbReference>
<comment type="subcellular location">
    <subcellularLocation>
        <location evidence="2">Mitochondrion inner membrane</location>
        <topology evidence="2">Single-pass membrane protein</topology>
        <orientation evidence="2">Intermembrane side</orientation>
    </subcellularLocation>
</comment>
<dbReference type="GO" id="GO:0005743">
    <property type="term" value="C:mitochondrial inner membrane"/>
    <property type="evidence" value="ECO:0007669"/>
    <property type="project" value="UniProtKB-SubCell"/>
</dbReference>
<dbReference type="GO" id="GO:0005507">
    <property type="term" value="F:copper ion binding"/>
    <property type="evidence" value="ECO:0007669"/>
    <property type="project" value="InterPro"/>
</dbReference>
<evidence type="ECO:0000256" key="2">
    <source>
        <dbReference type="ARBA" id="ARBA00004243"/>
    </source>
</evidence>
<keyword evidence="5" id="KW-0472">Membrane</keyword>
<organism evidence="7 8">
    <name type="scientific">Volvox africanus</name>
    <dbReference type="NCBI Taxonomy" id="51714"/>
    <lineage>
        <taxon>Eukaryota</taxon>
        <taxon>Viridiplantae</taxon>
        <taxon>Chlorophyta</taxon>
        <taxon>core chlorophytes</taxon>
        <taxon>Chlorophyceae</taxon>
        <taxon>CS clade</taxon>
        <taxon>Chlamydomonadales</taxon>
        <taxon>Volvocaceae</taxon>
        <taxon>Volvox</taxon>
    </lineage>
</organism>
<proteinExistence type="predicted"/>
<dbReference type="InterPro" id="IPR023471">
    <property type="entry name" value="CtaG/Cox11_dom_sf"/>
</dbReference>
<feature type="region of interest" description="Disordered" evidence="6">
    <location>
        <begin position="227"/>
        <end position="265"/>
    </location>
</feature>
<evidence type="ECO:0000256" key="3">
    <source>
        <dbReference type="ARBA" id="ARBA00022692"/>
    </source>
</evidence>
<keyword evidence="3" id="KW-0812">Transmembrane</keyword>
<feature type="compositionally biased region" description="Low complexity" evidence="6">
    <location>
        <begin position="249"/>
        <end position="265"/>
    </location>
</feature>
<evidence type="ECO:0000256" key="4">
    <source>
        <dbReference type="ARBA" id="ARBA00022989"/>
    </source>
</evidence>
<gene>
    <name evidence="7" type="ORF">Vafri_19217</name>
</gene>
<keyword evidence="8" id="KW-1185">Reference proteome</keyword>
<comment type="function">
    <text evidence="1">Exerts its effect at some terminal stage of cytochrome c oxidase synthesis, probably by being involved in the insertion of the copper B into subunit I.</text>
</comment>
<evidence type="ECO:0000313" key="8">
    <source>
        <dbReference type="Proteomes" id="UP000747399"/>
    </source>
</evidence>
<evidence type="ECO:0000256" key="5">
    <source>
        <dbReference type="ARBA" id="ARBA00023136"/>
    </source>
</evidence>
<dbReference type="PANTHER" id="PTHR21320:SF3">
    <property type="entry name" value="CYTOCHROME C OXIDASE ASSEMBLY PROTEIN COX11, MITOCHONDRIAL-RELATED"/>
    <property type="match status" value="1"/>
</dbReference>
<dbReference type="EMBL" id="BNCO01000077">
    <property type="protein sequence ID" value="GIL65635.1"/>
    <property type="molecule type" value="Genomic_DNA"/>
</dbReference>
<evidence type="ECO:0000313" key="7">
    <source>
        <dbReference type="EMBL" id="GIL65635.1"/>
    </source>
</evidence>
<dbReference type="Pfam" id="PF04442">
    <property type="entry name" value="CtaG_Cox11"/>
    <property type="match status" value="1"/>
</dbReference>
<dbReference type="InterPro" id="IPR007533">
    <property type="entry name" value="Cyt_c_oxidase_assmbl_CtaG"/>
</dbReference>
<dbReference type="AlphaFoldDB" id="A0A8J4BNQ8"/>